<dbReference type="Proteomes" id="UP001177021">
    <property type="component" value="Unassembled WGS sequence"/>
</dbReference>
<gene>
    <name evidence="1" type="ORF">MILVUS5_LOCUS2955</name>
</gene>
<protein>
    <submittedName>
        <fullName evidence="1">Uncharacterized protein</fullName>
    </submittedName>
</protein>
<accession>A0ACB0IHB4</accession>
<reference evidence="1" key="1">
    <citation type="submission" date="2023-10" db="EMBL/GenBank/DDBJ databases">
        <authorList>
            <person name="Rodriguez Cubillos JULIANA M."/>
            <person name="De Vega J."/>
        </authorList>
    </citation>
    <scope>NUCLEOTIDE SEQUENCE</scope>
</reference>
<keyword evidence="2" id="KW-1185">Reference proteome</keyword>
<organism evidence="1 2">
    <name type="scientific">Trifolium pratense</name>
    <name type="common">Red clover</name>
    <dbReference type="NCBI Taxonomy" id="57577"/>
    <lineage>
        <taxon>Eukaryota</taxon>
        <taxon>Viridiplantae</taxon>
        <taxon>Streptophyta</taxon>
        <taxon>Embryophyta</taxon>
        <taxon>Tracheophyta</taxon>
        <taxon>Spermatophyta</taxon>
        <taxon>Magnoliopsida</taxon>
        <taxon>eudicotyledons</taxon>
        <taxon>Gunneridae</taxon>
        <taxon>Pentapetalae</taxon>
        <taxon>rosids</taxon>
        <taxon>fabids</taxon>
        <taxon>Fabales</taxon>
        <taxon>Fabaceae</taxon>
        <taxon>Papilionoideae</taxon>
        <taxon>50 kb inversion clade</taxon>
        <taxon>NPAAA clade</taxon>
        <taxon>Hologalegina</taxon>
        <taxon>IRL clade</taxon>
        <taxon>Trifolieae</taxon>
        <taxon>Trifolium</taxon>
    </lineage>
</organism>
<comment type="caution">
    <text evidence="1">The sequence shown here is derived from an EMBL/GenBank/DDBJ whole genome shotgun (WGS) entry which is preliminary data.</text>
</comment>
<evidence type="ECO:0000313" key="2">
    <source>
        <dbReference type="Proteomes" id="UP001177021"/>
    </source>
</evidence>
<proteinExistence type="predicted"/>
<name>A0ACB0IHB4_TRIPR</name>
<dbReference type="EMBL" id="CASHSV030000001">
    <property type="protein sequence ID" value="CAJ2631404.1"/>
    <property type="molecule type" value="Genomic_DNA"/>
</dbReference>
<sequence>MNNGVAIYIVANMTELRDAQSDMLQFETNVVMGLYIDPNIRLNHRFFLEKEALIFGFDFGYEVRFLDEYPANVLNDALGDWEDYMADQEYEDLADDEDD</sequence>
<evidence type="ECO:0000313" key="1">
    <source>
        <dbReference type="EMBL" id="CAJ2631404.1"/>
    </source>
</evidence>